<dbReference type="InterPro" id="IPR006595">
    <property type="entry name" value="CTLH_C"/>
</dbReference>
<dbReference type="PANTHER" id="PTHR22838">
    <property type="entry name" value="WD REPEAT PROTEIN 26-RELATED"/>
    <property type="match status" value="1"/>
</dbReference>
<dbReference type="InterPro" id="IPR019775">
    <property type="entry name" value="WD40_repeat_CS"/>
</dbReference>
<evidence type="ECO:0000313" key="6">
    <source>
        <dbReference type="EMBL" id="OJA18773.1"/>
    </source>
</evidence>
<feature type="compositionally biased region" description="Low complexity" evidence="4">
    <location>
        <begin position="24"/>
        <end position="37"/>
    </location>
</feature>
<feature type="repeat" description="WD" evidence="3">
    <location>
        <begin position="620"/>
        <end position="646"/>
    </location>
</feature>
<dbReference type="SMART" id="SM00320">
    <property type="entry name" value="WD40"/>
    <property type="match status" value="6"/>
</dbReference>
<organism evidence="6 7">
    <name type="scientific">Rhizopogon vesiculosus</name>
    <dbReference type="NCBI Taxonomy" id="180088"/>
    <lineage>
        <taxon>Eukaryota</taxon>
        <taxon>Fungi</taxon>
        <taxon>Dikarya</taxon>
        <taxon>Basidiomycota</taxon>
        <taxon>Agaricomycotina</taxon>
        <taxon>Agaricomycetes</taxon>
        <taxon>Agaricomycetidae</taxon>
        <taxon>Boletales</taxon>
        <taxon>Suillineae</taxon>
        <taxon>Rhizopogonaceae</taxon>
        <taxon>Rhizopogon</taxon>
    </lineage>
</organism>
<feature type="repeat" description="WD" evidence="3">
    <location>
        <begin position="655"/>
        <end position="681"/>
    </location>
</feature>
<dbReference type="Gene3D" id="2.130.10.10">
    <property type="entry name" value="YVTN repeat-like/Quinoprotein amine dehydrogenase"/>
    <property type="match status" value="2"/>
</dbReference>
<evidence type="ECO:0000259" key="5">
    <source>
        <dbReference type="PROSITE" id="PS50897"/>
    </source>
</evidence>
<dbReference type="SUPFAM" id="SSF50978">
    <property type="entry name" value="WD40 repeat-like"/>
    <property type="match status" value="1"/>
</dbReference>
<comment type="caution">
    <text evidence="6">The sequence shown here is derived from an EMBL/GenBank/DDBJ whole genome shotgun (WGS) entry which is preliminary data.</text>
</comment>
<dbReference type="STRING" id="180088.A0A1J8QCS9"/>
<dbReference type="InterPro" id="IPR001680">
    <property type="entry name" value="WD40_rpt"/>
</dbReference>
<feature type="repeat" description="WD" evidence="3">
    <location>
        <begin position="440"/>
        <end position="474"/>
    </location>
</feature>
<feature type="region of interest" description="Disordered" evidence="4">
    <location>
        <begin position="513"/>
        <end position="540"/>
    </location>
</feature>
<dbReference type="Proteomes" id="UP000183567">
    <property type="component" value="Unassembled WGS sequence"/>
</dbReference>
<feature type="repeat" description="WD" evidence="3">
    <location>
        <begin position="399"/>
        <end position="439"/>
    </location>
</feature>
<dbReference type="InterPro" id="IPR015943">
    <property type="entry name" value="WD40/YVTN_repeat-like_dom_sf"/>
</dbReference>
<dbReference type="Pfam" id="PF21889">
    <property type="entry name" value="TPR1-like_2nd"/>
    <property type="match status" value="1"/>
</dbReference>
<evidence type="ECO:0000256" key="2">
    <source>
        <dbReference type="ARBA" id="ARBA00022737"/>
    </source>
</evidence>
<dbReference type="PROSITE" id="PS50294">
    <property type="entry name" value="WD_REPEATS_REGION"/>
    <property type="match status" value="2"/>
</dbReference>
<gene>
    <name evidence="6" type="ORF">AZE42_01634</name>
</gene>
<evidence type="ECO:0000256" key="3">
    <source>
        <dbReference type="PROSITE-ProRule" id="PRU00221"/>
    </source>
</evidence>
<evidence type="ECO:0000256" key="1">
    <source>
        <dbReference type="ARBA" id="ARBA00022574"/>
    </source>
</evidence>
<feature type="compositionally biased region" description="Polar residues" evidence="4">
    <location>
        <begin position="58"/>
        <end position="68"/>
    </location>
</feature>
<accession>A0A1J8QCS9</accession>
<dbReference type="PROSITE" id="PS50897">
    <property type="entry name" value="CTLH"/>
    <property type="match status" value="1"/>
</dbReference>
<keyword evidence="1 3" id="KW-0853">WD repeat</keyword>
<dbReference type="PANTHER" id="PTHR22838:SF0">
    <property type="entry name" value="WD REPEAT-CONTAINING PROTEIN 26"/>
    <property type="match status" value="1"/>
</dbReference>
<dbReference type="AlphaFoldDB" id="A0A1J8QCS9"/>
<evidence type="ECO:0000313" key="7">
    <source>
        <dbReference type="Proteomes" id="UP000183567"/>
    </source>
</evidence>
<dbReference type="Pfam" id="PF00400">
    <property type="entry name" value="WD40"/>
    <property type="match status" value="5"/>
</dbReference>
<dbReference type="OrthoDB" id="972532at2759"/>
<feature type="repeat" description="WD" evidence="3">
    <location>
        <begin position="349"/>
        <end position="390"/>
    </location>
</feature>
<feature type="region of interest" description="Disordered" evidence="4">
    <location>
        <begin position="702"/>
        <end position="722"/>
    </location>
</feature>
<name>A0A1J8QCS9_9AGAM</name>
<feature type="compositionally biased region" description="Polar residues" evidence="4">
    <location>
        <begin position="531"/>
        <end position="540"/>
    </location>
</feature>
<feature type="domain" description="CTLH" evidence="5">
    <location>
        <begin position="172"/>
        <end position="229"/>
    </location>
</feature>
<proteinExistence type="predicted"/>
<dbReference type="InterPro" id="IPR006594">
    <property type="entry name" value="LisH"/>
</dbReference>
<dbReference type="PROSITE" id="PS00678">
    <property type="entry name" value="WD_REPEATS_1"/>
    <property type="match status" value="1"/>
</dbReference>
<keyword evidence="2" id="KW-0677">Repeat</keyword>
<dbReference type="CDD" id="cd00200">
    <property type="entry name" value="WD40"/>
    <property type="match status" value="1"/>
</dbReference>
<keyword evidence="7" id="KW-1185">Reference proteome</keyword>
<dbReference type="EMBL" id="LVVM01001330">
    <property type="protein sequence ID" value="OJA18773.1"/>
    <property type="molecule type" value="Genomic_DNA"/>
</dbReference>
<dbReference type="InterPro" id="IPR036322">
    <property type="entry name" value="WD40_repeat_dom_sf"/>
</dbReference>
<feature type="compositionally biased region" description="Polar residues" evidence="4">
    <location>
        <begin position="1"/>
        <end position="10"/>
    </location>
</feature>
<sequence>MHTHLASSYPDTELSRPRKRQRIDSPTTLDSTLTSPTAVNHSFRVTEPLSDMRIPEPDNNSNLSTSYDSAPEAGPSYVTLDKAGHSNGLSKENGHTIPVSNGTTSNGSLSMGNGITKHSSSIARVSLPGTTLYDDAYVDREEFVRLVIQSLKDVGYIESAATLEAESGYSLEAPEVTEFRQHILHGTWAHAEPLLLRLGVTDEDALMDARFLIGKQKYLELLEAQKTTAALQVLRNDLAPYSTTSEQDELHALSSLMMCSDPEDLRRRSCWDGASGTSRQQLLADLQHYIPASIMIPQRRFSTLLAQSRLYQRNRCLYHNSPANPISFSLFSDHMCEKDAFPRVTTTILEVHTDEVWNVAWSHDGTHLASASKDKTAIIWRIGSDAEPSSRDCIAEFILRDHPYCVGCLAWSLDDSILSTSADHLILLWNTKTGALIKTLETHAETVSALVWLPDGSGFMSASLDRKIVLWDMDGELRESWNEISIRVTDAAVTPDMTRLVAVGMGYIPPPTSGSLSRGHVRESSPPPVASNGNGNTIAPRSSENRMIVYDLKTRQVEMSVHMEGELTSVKISDDSRLALINHAPDEIHLWDLEEFQLARKFTGQRQGHHVIRSCFGGIDGNFVISGSEDRNVYVWHRDTGALLEVLEGHGQGSVNSVAWNPCNRRMFASCSDDSTIRVWEAPPISAGELFRGLSIPESEPEIVGKGKGKVKQPWTHNYETL</sequence>
<dbReference type="Pfam" id="PF23627">
    <property type="entry name" value="LisH_WDR26"/>
    <property type="match status" value="1"/>
</dbReference>
<dbReference type="InterPro" id="IPR054080">
    <property type="entry name" value="TPR1-like_2nd"/>
</dbReference>
<dbReference type="GO" id="GO:0043161">
    <property type="term" value="P:proteasome-mediated ubiquitin-dependent protein catabolic process"/>
    <property type="evidence" value="ECO:0007669"/>
    <property type="project" value="TreeGrafter"/>
</dbReference>
<evidence type="ECO:0000256" key="4">
    <source>
        <dbReference type="SAM" id="MobiDB-lite"/>
    </source>
</evidence>
<dbReference type="PROSITE" id="PS50082">
    <property type="entry name" value="WD_REPEATS_2"/>
    <property type="match status" value="5"/>
</dbReference>
<protein>
    <recommendedName>
        <fullName evidence="5">CTLH domain-containing protein</fullName>
    </recommendedName>
</protein>
<reference evidence="6 7" key="1">
    <citation type="submission" date="2016-03" db="EMBL/GenBank/DDBJ databases">
        <title>Comparative genomics of the ectomycorrhizal sister species Rhizopogon vinicolor and Rhizopogon vesiculosus (Basidiomycota: Boletales) reveals a divergence of the mating type B locus.</title>
        <authorList>
            <person name="Mujic A.B."/>
            <person name="Kuo A."/>
            <person name="Tritt A."/>
            <person name="Lipzen A."/>
            <person name="Chen C."/>
            <person name="Johnson J."/>
            <person name="Sharma A."/>
            <person name="Barry K."/>
            <person name="Grigoriev I.V."/>
            <person name="Spatafora J.W."/>
        </authorList>
    </citation>
    <scope>NUCLEOTIDE SEQUENCE [LARGE SCALE GENOMIC DNA]</scope>
    <source>
        <strain evidence="6 7">AM-OR11-056</strain>
    </source>
</reference>
<dbReference type="PROSITE" id="PS50896">
    <property type="entry name" value="LISH"/>
    <property type="match status" value="1"/>
</dbReference>
<dbReference type="InterPro" id="IPR051350">
    <property type="entry name" value="WD_repeat-ST_regulator"/>
</dbReference>
<feature type="region of interest" description="Disordered" evidence="4">
    <location>
        <begin position="1"/>
        <end position="74"/>
    </location>
</feature>
<dbReference type="GO" id="GO:0034657">
    <property type="term" value="C:GID complex"/>
    <property type="evidence" value="ECO:0007669"/>
    <property type="project" value="TreeGrafter"/>
</dbReference>